<dbReference type="PRINTS" id="PR01414">
    <property type="entry name" value="CCMBBIOGNSIS"/>
</dbReference>
<dbReference type="OrthoDB" id="9799895at2"/>
<reference evidence="14 15" key="1">
    <citation type="submission" date="2018-05" db="EMBL/GenBank/DDBJ databases">
        <title>Salinimonas sp. HMF8227 Genome sequencing and assembly.</title>
        <authorList>
            <person name="Kang H."/>
            <person name="Kang J."/>
            <person name="Cha I."/>
            <person name="Kim H."/>
            <person name="Joh K."/>
        </authorList>
    </citation>
    <scope>NUCLEOTIDE SEQUENCE [LARGE SCALE GENOMIC DNA]</scope>
    <source>
        <strain evidence="14 15">HMF8227</strain>
    </source>
</reference>
<evidence type="ECO:0000256" key="13">
    <source>
        <dbReference type="SAM" id="Phobius"/>
    </source>
</evidence>
<evidence type="ECO:0000256" key="1">
    <source>
        <dbReference type="ARBA" id="ARBA00002442"/>
    </source>
</evidence>
<evidence type="ECO:0000256" key="9">
    <source>
        <dbReference type="ARBA" id="ARBA00022748"/>
    </source>
</evidence>
<keyword evidence="10 13" id="KW-1133">Transmembrane helix</keyword>
<dbReference type="EMBL" id="CP029347">
    <property type="protein sequence ID" value="AWL11306.1"/>
    <property type="molecule type" value="Genomic_DNA"/>
</dbReference>
<protein>
    <recommendedName>
        <fullName evidence="4 12">Heme exporter protein B</fullName>
    </recommendedName>
</protein>
<feature type="transmembrane region" description="Helical" evidence="13">
    <location>
        <begin position="127"/>
        <end position="154"/>
    </location>
</feature>
<dbReference type="GO" id="GO:0015232">
    <property type="term" value="F:heme transmembrane transporter activity"/>
    <property type="evidence" value="ECO:0007669"/>
    <property type="project" value="InterPro"/>
</dbReference>
<name>A0A2S2E119_9ALTE</name>
<dbReference type="Pfam" id="PF03379">
    <property type="entry name" value="CcmB"/>
    <property type="match status" value="1"/>
</dbReference>
<dbReference type="AlphaFoldDB" id="A0A2S2E119"/>
<evidence type="ECO:0000313" key="15">
    <source>
        <dbReference type="Proteomes" id="UP000245728"/>
    </source>
</evidence>
<keyword evidence="11 12" id="KW-0472">Membrane</keyword>
<feature type="transmembrane region" description="Helical" evidence="13">
    <location>
        <begin position="161"/>
        <end position="182"/>
    </location>
</feature>
<dbReference type="RefSeq" id="WP_109338967.1">
    <property type="nucleotide sequence ID" value="NZ_CP029347.1"/>
</dbReference>
<dbReference type="PIRSF" id="PIRSF002764">
    <property type="entry name" value="CcmB"/>
    <property type="match status" value="1"/>
</dbReference>
<evidence type="ECO:0000313" key="14">
    <source>
        <dbReference type="EMBL" id="AWL11306.1"/>
    </source>
</evidence>
<dbReference type="PANTHER" id="PTHR30070">
    <property type="entry name" value="HEME EXPORTER PROTEIN B"/>
    <property type="match status" value="1"/>
</dbReference>
<accession>A0A2S2E119</accession>
<evidence type="ECO:0000256" key="4">
    <source>
        <dbReference type="ARBA" id="ARBA00016452"/>
    </source>
</evidence>
<comment type="similarity">
    <text evidence="3 12">Belongs to the CcmB/CycW/HelB family.</text>
</comment>
<sequence>MSRGLNAVFARELSLAYQQRSELAQPLVFFILVITLFPLAVGPGPQTLQKLAPGIVWIAALLSSLLGLERLFRDDFEDGWLEQQMLSPIPLSVLVIVKVSTHWLLTIMPLLLISPLLALLLNLSSHMYWALLLTLLIGTPLLSLVGAGGVALTLGLKRGGVLLSLLLLPLFVPLLIFATSAVDAASMQLDYTGQLAIMGALLLLALALMPFATAYGLRVSQN</sequence>
<dbReference type="InterPro" id="IPR003544">
    <property type="entry name" value="Cyt_c_biogenesis_CcmB"/>
</dbReference>
<dbReference type="GO" id="GO:0005886">
    <property type="term" value="C:plasma membrane"/>
    <property type="evidence" value="ECO:0007669"/>
    <property type="project" value="UniProtKB-SubCell"/>
</dbReference>
<comment type="function">
    <text evidence="1 12">Required for the export of heme to the periplasm for the biogenesis of c-type cytochromes.</text>
</comment>
<keyword evidence="6 12" id="KW-1003">Cell membrane</keyword>
<dbReference type="GO" id="GO:1903607">
    <property type="term" value="P:cytochrome c biosynthetic process"/>
    <property type="evidence" value="ECO:0007669"/>
    <property type="project" value="TreeGrafter"/>
</dbReference>
<evidence type="ECO:0000256" key="12">
    <source>
        <dbReference type="PIRNR" id="PIRNR002764"/>
    </source>
</evidence>
<evidence type="ECO:0000256" key="3">
    <source>
        <dbReference type="ARBA" id="ARBA00010544"/>
    </source>
</evidence>
<dbReference type="GO" id="GO:0017004">
    <property type="term" value="P:cytochrome complex assembly"/>
    <property type="evidence" value="ECO:0007669"/>
    <property type="project" value="UniProtKB-KW"/>
</dbReference>
<feature type="transmembrane region" description="Helical" evidence="13">
    <location>
        <begin position="194"/>
        <end position="217"/>
    </location>
</feature>
<keyword evidence="7 12" id="KW-0997">Cell inner membrane</keyword>
<keyword evidence="9 12" id="KW-0201">Cytochrome c-type biogenesis</keyword>
<keyword evidence="8 13" id="KW-0812">Transmembrane</keyword>
<proteinExistence type="inferred from homology"/>
<feature type="transmembrane region" description="Helical" evidence="13">
    <location>
        <begin position="54"/>
        <end position="72"/>
    </location>
</feature>
<dbReference type="Proteomes" id="UP000245728">
    <property type="component" value="Chromosome"/>
</dbReference>
<organism evidence="14 15">
    <name type="scientific">Saliniradius amylolyticus</name>
    <dbReference type="NCBI Taxonomy" id="2183582"/>
    <lineage>
        <taxon>Bacteria</taxon>
        <taxon>Pseudomonadati</taxon>
        <taxon>Pseudomonadota</taxon>
        <taxon>Gammaproteobacteria</taxon>
        <taxon>Alteromonadales</taxon>
        <taxon>Alteromonadaceae</taxon>
        <taxon>Saliniradius</taxon>
    </lineage>
</organism>
<dbReference type="NCBIfam" id="TIGR01190">
    <property type="entry name" value="ccmB"/>
    <property type="match status" value="1"/>
</dbReference>
<gene>
    <name evidence="14" type="ORF">HMF8227_00810</name>
</gene>
<feature type="transmembrane region" description="Helical" evidence="13">
    <location>
        <begin position="93"/>
        <end position="121"/>
    </location>
</feature>
<evidence type="ECO:0000256" key="10">
    <source>
        <dbReference type="ARBA" id="ARBA00022989"/>
    </source>
</evidence>
<evidence type="ECO:0000256" key="7">
    <source>
        <dbReference type="ARBA" id="ARBA00022519"/>
    </source>
</evidence>
<keyword evidence="5 12" id="KW-0813">Transport</keyword>
<comment type="subcellular location">
    <subcellularLocation>
        <location evidence="2">Cell inner membrane</location>
        <topology evidence="2">Multi-pass membrane protein</topology>
    </subcellularLocation>
</comment>
<evidence type="ECO:0000256" key="6">
    <source>
        <dbReference type="ARBA" id="ARBA00022475"/>
    </source>
</evidence>
<evidence type="ECO:0000256" key="11">
    <source>
        <dbReference type="ARBA" id="ARBA00023136"/>
    </source>
</evidence>
<dbReference type="KEGG" id="salh:HMF8227_00810"/>
<keyword evidence="15" id="KW-1185">Reference proteome</keyword>
<evidence type="ECO:0000256" key="2">
    <source>
        <dbReference type="ARBA" id="ARBA00004429"/>
    </source>
</evidence>
<dbReference type="InterPro" id="IPR026031">
    <property type="entry name" value="Cyt_c_CcmB_bac"/>
</dbReference>
<evidence type="ECO:0000256" key="5">
    <source>
        <dbReference type="ARBA" id="ARBA00022448"/>
    </source>
</evidence>
<feature type="transmembrane region" description="Helical" evidence="13">
    <location>
        <begin position="23"/>
        <end position="42"/>
    </location>
</feature>
<dbReference type="PANTHER" id="PTHR30070:SF1">
    <property type="entry name" value="CYTOCHROME C BIOGENESIS B-RELATED"/>
    <property type="match status" value="1"/>
</dbReference>
<evidence type="ECO:0000256" key="8">
    <source>
        <dbReference type="ARBA" id="ARBA00022692"/>
    </source>
</evidence>